<evidence type="ECO:0000256" key="1">
    <source>
        <dbReference type="SAM" id="MobiDB-lite"/>
    </source>
</evidence>
<dbReference type="Proteomes" id="UP000594638">
    <property type="component" value="Unassembled WGS sequence"/>
</dbReference>
<organism evidence="2 3">
    <name type="scientific">Olea europaea subsp. europaea</name>
    <dbReference type="NCBI Taxonomy" id="158383"/>
    <lineage>
        <taxon>Eukaryota</taxon>
        <taxon>Viridiplantae</taxon>
        <taxon>Streptophyta</taxon>
        <taxon>Embryophyta</taxon>
        <taxon>Tracheophyta</taxon>
        <taxon>Spermatophyta</taxon>
        <taxon>Magnoliopsida</taxon>
        <taxon>eudicotyledons</taxon>
        <taxon>Gunneridae</taxon>
        <taxon>Pentapetalae</taxon>
        <taxon>asterids</taxon>
        <taxon>lamiids</taxon>
        <taxon>Lamiales</taxon>
        <taxon>Oleaceae</taxon>
        <taxon>Oleeae</taxon>
        <taxon>Olea</taxon>
    </lineage>
</organism>
<proteinExistence type="predicted"/>
<protein>
    <submittedName>
        <fullName evidence="2">Uncharacterized protein</fullName>
    </submittedName>
</protein>
<gene>
    <name evidence="2" type="ORF">OLEA9_A031652</name>
</gene>
<comment type="caution">
    <text evidence="2">The sequence shown here is derived from an EMBL/GenBank/DDBJ whole genome shotgun (WGS) entry which is preliminary data.</text>
</comment>
<dbReference type="EMBL" id="CACTIH010007966">
    <property type="protein sequence ID" value="CAA3018913.1"/>
    <property type="molecule type" value="Genomic_DNA"/>
</dbReference>
<evidence type="ECO:0000313" key="2">
    <source>
        <dbReference type="EMBL" id="CAA3018913.1"/>
    </source>
</evidence>
<keyword evidence="3" id="KW-1185">Reference proteome</keyword>
<reference evidence="2 3" key="1">
    <citation type="submission" date="2019-12" db="EMBL/GenBank/DDBJ databases">
        <authorList>
            <person name="Alioto T."/>
            <person name="Alioto T."/>
            <person name="Gomez Garrido J."/>
        </authorList>
    </citation>
    <scope>NUCLEOTIDE SEQUENCE [LARGE SCALE GENOMIC DNA]</scope>
</reference>
<name>A0A8S0UMF5_OLEEU</name>
<dbReference type="Gramene" id="OE9A031652T1">
    <property type="protein sequence ID" value="OE9A031652C1"/>
    <property type="gene ID" value="OE9A031652"/>
</dbReference>
<sequence>MPLLLTRDGSHGGEPKYQKYSGRSTTCKRRTVLKIWRTGTICNARDCRGVAPSNALHRASDAERHYTSSESQTFSPESGRLTWAPRRLPCGLIPSGGAVASRRVAARETPGYVRKLWSERAPGRRPTVTRRQRSREREAGCQYVAAYQEANHARDLDSQAQRRACHPSANRTVSRNPSQFPSAGCDAHTGIHAPAKPPPAGVNKRLFFTHFSRTRRASLWHSRRQLLGAATNPLPPDADAGACGVHPRHQVEARVLHFIRVLHQPELLRLVRGQRMELQEELISRPLIWCWRRCRTDRAWLGARDVSHPGPGGDLLPCPPPPALHAGLAFAERPQTAEWDKERINSCTESEREAAPDRETRRETLVIIGAITVGVYLRRSSGGRLNGAALGVVSGDTIRDKASTSIFSWTQSRTRSP</sequence>
<evidence type="ECO:0000313" key="3">
    <source>
        <dbReference type="Proteomes" id="UP000594638"/>
    </source>
</evidence>
<feature type="region of interest" description="Disordered" evidence="1">
    <location>
        <begin position="60"/>
        <end position="80"/>
    </location>
</feature>
<accession>A0A8S0UMF5</accession>
<dbReference type="AlphaFoldDB" id="A0A8S0UMF5"/>